<evidence type="ECO:0000313" key="2">
    <source>
        <dbReference type="EMBL" id="GAA5518366.1"/>
    </source>
</evidence>
<evidence type="ECO:0000313" key="3">
    <source>
        <dbReference type="Proteomes" id="UP001426770"/>
    </source>
</evidence>
<organism evidence="2 3">
    <name type="scientific">Demequina sediminis</name>
    <dbReference type="NCBI Taxonomy" id="1930058"/>
    <lineage>
        <taxon>Bacteria</taxon>
        <taxon>Bacillati</taxon>
        <taxon>Actinomycetota</taxon>
        <taxon>Actinomycetes</taxon>
        <taxon>Micrococcales</taxon>
        <taxon>Demequinaceae</taxon>
        <taxon>Demequina</taxon>
    </lineage>
</organism>
<dbReference type="Proteomes" id="UP001426770">
    <property type="component" value="Unassembled WGS sequence"/>
</dbReference>
<keyword evidence="1" id="KW-1133">Transmembrane helix</keyword>
<feature type="transmembrane region" description="Helical" evidence="1">
    <location>
        <begin position="128"/>
        <end position="146"/>
    </location>
</feature>
<evidence type="ECO:0000256" key="1">
    <source>
        <dbReference type="SAM" id="Phobius"/>
    </source>
</evidence>
<name>A0ABP9WGY0_9MICO</name>
<feature type="transmembrane region" description="Helical" evidence="1">
    <location>
        <begin position="95"/>
        <end position="116"/>
    </location>
</feature>
<keyword evidence="3" id="KW-1185">Reference proteome</keyword>
<dbReference type="EMBL" id="BAABRR010000003">
    <property type="protein sequence ID" value="GAA5518366.1"/>
    <property type="molecule type" value="Genomic_DNA"/>
</dbReference>
<proteinExistence type="predicted"/>
<dbReference type="RefSeq" id="WP_286214648.1">
    <property type="nucleotide sequence ID" value="NZ_AP027736.1"/>
</dbReference>
<keyword evidence="1" id="KW-0472">Membrane</keyword>
<comment type="caution">
    <text evidence="2">The sequence shown here is derived from an EMBL/GenBank/DDBJ whole genome shotgun (WGS) entry which is preliminary data.</text>
</comment>
<keyword evidence="1" id="KW-0812">Transmembrane</keyword>
<gene>
    <name evidence="2" type="ORF">Lsed01_00791</name>
</gene>
<feature type="transmembrane region" description="Helical" evidence="1">
    <location>
        <begin position="166"/>
        <end position="188"/>
    </location>
</feature>
<evidence type="ECO:0008006" key="4">
    <source>
        <dbReference type="Google" id="ProtNLM"/>
    </source>
</evidence>
<feature type="transmembrane region" description="Helical" evidence="1">
    <location>
        <begin position="15"/>
        <end position="34"/>
    </location>
</feature>
<protein>
    <recommendedName>
        <fullName evidence="4">DUF2975 domain-containing protein</fullName>
    </recommendedName>
</protein>
<sequence length="202" mass="21218">MTDARDLDRPDRAGMYLSIAVVTLAAVLAIVTAVRRLVEVGDGTNVPVTVPLTGETAALPLGPDGAALEATVETATVIVPDPAPATLFALYAEPVWIALMVVAGVVFAAMFFLRLARGLAFERGTSRLVYVAAGVLLAGWFVGSILTNMTVHGALSAVSDYTYDSVSFEVSLLPFFVYLVVGAFAAALQIGERLQRDTEGLV</sequence>
<accession>A0ABP9WGY0</accession>
<reference evidence="2 3" key="1">
    <citation type="submission" date="2024-02" db="EMBL/GenBank/DDBJ databases">
        <title>Lysinimicrobium sediminis NBRC 112286.</title>
        <authorList>
            <person name="Ichikawa N."/>
            <person name="Katano-Makiyama Y."/>
            <person name="Hidaka K."/>
        </authorList>
    </citation>
    <scope>NUCLEOTIDE SEQUENCE [LARGE SCALE GENOMIC DNA]</scope>
    <source>
        <strain evidence="2 3">NBRC 112286</strain>
    </source>
</reference>